<evidence type="ECO:0000256" key="1">
    <source>
        <dbReference type="ARBA" id="ARBA00001933"/>
    </source>
</evidence>
<evidence type="ECO:0000256" key="3">
    <source>
        <dbReference type="ARBA" id="ARBA00022898"/>
    </source>
</evidence>
<protein>
    <recommendedName>
        <fullName evidence="4">Aromatic amino acid beta-eliminating lyase/threonine aldolase domain-containing protein</fullName>
    </recommendedName>
</protein>
<dbReference type="InterPro" id="IPR015424">
    <property type="entry name" value="PyrdxlP-dep_Trfase"/>
</dbReference>
<comment type="caution">
    <text evidence="5">The sequence shown here is derived from an EMBL/GenBank/DDBJ whole genome shotgun (WGS) entry which is preliminary data.</text>
</comment>
<dbReference type="InterPro" id="IPR015422">
    <property type="entry name" value="PyrdxlP-dep_Trfase_small"/>
</dbReference>
<feature type="domain" description="Aromatic amino acid beta-eliminating lyase/threonine aldolase" evidence="4">
    <location>
        <begin position="79"/>
        <end position="356"/>
    </location>
</feature>
<evidence type="ECO:0000313" key="5">
    <source>
        <dbReference type="EMBL" id="KAL0950878.1"/>
    </source>
</evidence>
<evidence type="ECO:0000256" key="2">
    <source>
        <dbReference type="ARBA" id="ARBA00006966"/>
    </source>
</evidence>
<evidence type="ECO:0000259" key="4">
    <source>
        <dbReference type="Pfam" id="PF01212"/>
    </source>
</evidence>
<dbReference type="InterPro" id="IPR023603">
    <property type="entry name" value="Low_specificity_L-TA-like"/>
</dbReference>
<dbReference type="Gene3D" id="3.40.640.10">
    <property type="entry name" value="Type I PLP-dependent aspartate aminotransferase-like (Major domain)"/>
    <property type="match status" value="1"/>
</dbReference>
<reference evidence="6" key="1">
    <citation type="submission" date="2024-06" db="EMBL/GenBank/DDBJ databases">
        <title>Multi-omics analyses provide insights into the biosynthesis of the anticancer antibiotic pleurotin in Hohenbuehelia grisea.</title>
        <authorList>
            <person name="Weaver J.A."/>
            <person name="Alberti F."/>
        </authorList>
    </citation>
    <scope>NUCLEOTIDE SEQUENCE [LARGE SCALE GENOMIC DNA]</scope>
    <source>
        <strain evidence="6">T-177</strain>
    </source>
</reference>
<dbReference type="InterPro" id="IPR001597">
    <property type="entry name" value="ArAA_b-elim_lyase/Thr_aldolase"/>
</dbReference>
<dbReference type="Gene3D" id="3.90.1150.10">
    <property type="entry name" value="Aspartate Aminotransferase, domain 1"/>
    <property type="match status" value="1"/>
</dbReference>
<evidence type="ECO:0000313" key="6">
    <source>
        <dbReference type="Proteomes" id="UP001556367"/>
    </source>
</evidence>
<name>A0ABR3J5V6_9AGAR</name>
<comment type="similarity">
    <text evidence="2">Belongs to the threonine aldolase family.</text>
</comment>
<dbReference type="Proteomes" id="UP001556367">
    <property type="component" value="Unassembled WGS sequence"/>
</dbReference>
<dbReference type="EMBL" id="JASNQZ010000011">
    <property type="protein sequence ID" value="KAL0950878.1"/>
    <property type="molecule type" value="Genomic_DNA"/>
</dbReference>
<dbReference type="NCBIfam" id="NF041359">
    <property type="entry name" value="GntG_guanitoxin"/>
    <property type="match status" value="1"/>
</dbReference>
<comment type="cofactor">
    <cofactor evidence="1">
        <name>pyridoxal 5'-phosphate</name>
        <dbReference type="ChEBI" id="CHEBI:597326"/>
    </cofactor>
</comment>
<accession>A0ABR3J5V6</accession>
<proteinExistence type="inferred from homology"/>
<dbReference type="SUPFAM" id="SSF53383">
    <property type="entry name" value="PLP-dependent transferases"/>
    <property type="match status" value="1"/>
</dbReference>
<keyword evidence="6" id="KW-1185">Reference proteome</keyword>
<dbReference type="InterPro" id="IPR015421">
    <property type="entry name" value="PyrdxlP-dep_Trfase_major"/>
</dbReference>
<sequence length="441" mass="48278">MLGFFRARPSLALTLSRTPVNRLYTSQFTRKFTMAPNGNSIADLEAARARIAEEVKINILSENPLEDNEAKLREIGRTFISDTITVPTIEMYAYAVQSTLGDDVYFEPSTAAFEAHVAKILGKEAAVFVPSGSASNQIALRSHLLQPPHSVLCDHRSHIIKYEAGGAAYHSQAATIPVVPANGHHLTISDVKEHVIITSDVHFAPTKVIALENTLNGTIIPQEDIIAISEYARSEDIKMHLDGARLWHVAAETGIPLKELCAPFDSVSVCFSKGLGAPIGSCLAGSKDLITRARKFRKLFGGAMRQTGILAASAAYALTYNFPLLPKVHALAKKLENGLEEIGARILSRAETCMIFYDPSPLGLDYEEIGQRGSELPKPLVLSGSRLVLHIQTSEEAVNDFLALIRQLAEEKKKAGFAPQPVEENRQAYKDVYVRRVPKQT</sequence>
<keyword evidence="3" id="KW-0663">Pyridoxal phosphate</keyword>
<dbReference type="PANTHER" id="PTHR48097:SF9">
    <property type="entry name" value="L-THREONINE ALDOLASE"/>
    <property type="match status" value="1"/>
</dbReference>
<gene>
    <name evidence="5" type="ORF">HGRIS_007637</name>
</gene>
<organism evidence="5 6">
    <name type="scientific">Hohenbuehelia grisea</name>
    <dbReference type="NCBI Taxonomy" id="104357"/>
    <lineage>
        <taxon>Eukaryota</taxon>
        <taxon>Fungi</taxon>
        <taxon>Dikarya</taxon>
        <taxon>Basidiomycota</taxon>
        <taxon>Agaricomycotina</taxon>
        <taxon>Agaricomycetes</taxon>
        <taxon>Agaricomycetidae</taxon>
        <taxon>Agaricales</taxon>
        <taxon>Pleurotineae</taxon>
        <taxon>Pleurotaceae</taxon>
        <taxon>Hohenbuehelia</taxon>
    </lineage>
</organism>
<dbReference type="PANTHER" id="PTHR48097">
    <property type="entry name" value="L-THREONINE ALDOLASE-RELATED"/>
    <property type="match status" value="1"/>
</dbReference>
<dbReference type="Pfam" id="PF01212">
    <property type="entry name" value="Beta_elim_lyase"/>
    <property type="match status" value="1"/>
</dbReference>